<gene>
    <name evidence="3" type="ORF">B0I18_1011019</name>
</gene>
<dbReference type="RefSeq" id="WP_106521541.1">
    <property type="nucleotide sequence ID" value="NZ_PYGD01000001.1"/>
</dbReference>
<feature type="domain" description="Secretion system C-terminal sorting" evidence="2">
    <location>
        <begin position="192"/>
        <end position="267"/>
    </location>
</feature>
<dbReference type="InterPro" id="IPR026444">
    <property type="entry name" value="Secre_tail"/>
</dbReference>
<dbReference type="EMBL" id="PYGD01000001">
    <property type="protein sequence ID" value="PSK94856.1"/>
    <property type="molecule type" value="Genomic_DNA"/>
</dbReference>
<dbReference type="Proteomes" id="UP000240572">
    <property type="component" value="Unassembled WGS sequence"/>
</dbReference>
<evidence type="ECO:0000313" key="4">
    <source>
        <dbReference type="Proteomes" id="UP000240572"/>
    </source>
</evidence>
<reference evidence="3 4" key="1">
    <citation type="submission" date="2018-03" db="EMBL/GenBank/DDBJ databases">
        <title>Genomic Encyclopedia of Type Strains, Phase III (KMG-III): the genomes of soil and plant-associated and newly described type strains.</title>
        <authorList>
            <person name="Whitman W."/>
        </authorList>
    </citation>
    <scope>NUCLEOTIDE SEQUENCE [LARGE SCALE GENOMIC DNA]</scope>
    <source>
        <strain evidence="3 4">CGMCC 1.12700</strain>
    </source>
</reference>
<dbReference type="NCBIfam" id="TIGR04183">
    <property type="entry name" value="Por_Secre_tail"/>
    <property type="match status" value="1"/>
</dbReference>
<dbReference type="OrthoDB" id="667194at2"/>
<comment type="caution">
    <text evidence="3">The sequence shown here is derived from an EMBL/GenBank/DDBJ whole genome shotgun (WGS) entry which is preliminary data.</text>
</comment>
<keyword evidence="4" id="KW-1185">Reference proteome</keyword>
<dbReference type="AlphaFoldDB" id="A0A2P8DCB1"/>
<accession>A0A2P8DCB1</accession>
<feature type="signal peptide" evidence="1">
    <location>
        <begin position="1"/>
        <end position="20"/>
    </location>
</feature>
<keyword evidence="1" id="KW-0732">Signal</keyword>
<name>A0A2P8DCB1_9BACT</name>
<evidence type="ECO:0000256" key="1">
    <source>
        <dbReference type="SAM" id="SignalP"/>
    </source>
</evidence>
<sequence>MKRIYMMLGMIGALATGAYAQKTADLEMTFLQPVNGQNFANLNAGDTFKIFVVIKNNGPAAVTATDTIKITTEGFASDGTDDYNITYTLNSPAIAANSSDTVYLAVRQGQSFGNSSVGPVTARFPTNSNDTLIAYVRGIDGSGVPFTDAGYDPTQDPPVDVAGNNIDFAAFSFGTQTGLKDLFGTKKEALNVYPNPTTGKLTFKYNFENTTGSVRITDIAGRVVLTQEYGKQSGVKEISLDVSSLNNGMYFVELTAGDKQAVSKITVQK</sequence>
<feature type="chain" id="PRO_5015143828" evidence="1">
    <location>
        <begin position="21"/>
        <end position="269"/>
    </location>
</feature>
<evidence type="ECO:0000313" key="3">
    <source>
        <dbReference type="EMBL" id="PSK94856.1"/>
    </source>
</evidence>
<proteinExistence type="predicted"/>
<protein>
    <submittedName>
        <fullName evidence="3">Putative secreted protein (Por secretion system target)</fullName>
    </submittedName>
</protein>
<evidence type="ECO:0000259" key="2">
    <source>
        <dbReference type="Pfam" id="PF18962"/>
    </source>
</evidence>
<organism evidence="3 4">
    <name type="scientific">Taibaiella chishuiensis</name>
    <dbReference type="NCBI Taxonomy" id="1434707"/>
    <lineage>
        <taxon>Bacteria</taxon>
        <taxon>Pseudomonadati</taxon>
        <taxon>Bacteroidota</taxon>
        <taxon>Chitinophagia</taxon>
        <taxon>Chitinophagales</taxon>
        <taxon>Chitinophagaceae</taxon>
        <taxon>Taibaiella</taxon>
    </lineage>
</organism>
<dbReference type="Pfam" id="PF18962">
    <property type="entry name" value="Por_Secre_tail"/>
    <property type="match status" value="1"/>
</dbReference>